<dbReference type="PANTHER" id="PTHR40040:SF1">
    <property type="entry name" value="MEMBRANE PROTEIN"/>
    <property type="match status" value="1"/>
</dbReference>
<dbReference type="EMBL" id="MEHK01000001">
    <property type="protein sequence ID" value="OEJ30300.1"/>
    <property type="molecule type" value="Genomic_DNA"/>
</dbReference>
<dbReference type="InterPro" id="IPR055338">
    <property type="entry name" value="YqfX-like"/>
</dbReference>
<dbReference type="PANTHER" id="PTHR40040">
    <property type="entry name" value="SMALL HYDROPHOBIC PROTEIN-RELATED"/>
    <property type="match status" value="1"/>
</dbReference>
<feature type="compositionally biased region" description="Low complexity" evidence="1">
    <location>
        <begin position="1"/>
        <end position="15"/>
    </location>
</feature>
<gene>
    <name evidence="3" type="ORF">BGK67_02070</name>
</gene>
<keyword evidence="2" id="KW-1133">Transmembrane helix</keyword>
<keyword evidence="4" id="KW-1185">Reference proteome</keyword>
<dbReference type="RefSeq" id="WP_069918444.1">
    <property type="nucleotide sequence ID" value="NZ_MEHK01000001.1"/>
</dbReference>
<keyword evidence="2" id="KW-0472">Membrane</keyword>
<dbReference type="AlphaFoldDB" id="A0A1E5PL90"/>
<reference evidence="3 4" key="1">
    <citation type="submission" date="2016-08" db="EMBL/GenBank/DDBJ databases">
        <title>The complete genome of Streptomyces subrutilus 10-1-1.</title>
        <authorList>
            <person name="Chen X."/>
        </authorList>
    </citation>
    <scope>NUCLEOTIDE SEQUENCE [LARGE SCALE GENOMIC DNA]</scope>
    <source>
        <strain evidence="3 4">10-1-1</strain>
    </source>
</reference>
<organism evidence="3 4">
    <name type="scientific">Streptomyces subrutilus</name>
    <dbReference type="NCBI Taxonomy" id="36818"/>
    <lineage>
        <taxon>Bacteria</taxon>
        <taxon>Bacillati</taxon>
        <taxon>Actinomycetota</taxon>
        <taxon>Actinomycetes</taxon>
        <taxon>Kitasatosporales</taxon>
        <taxon>Streptomycetaceae</taxon>
        <taxon>Streptomyces</taxon>
    </lineage>
</organism>
<comment type="caution">
    <text evidence="3">The sequence shown here is derived from an EMBL/GenBank/DDBJ whole genome shotgun (WGS) entry which is preliminary data.</text>
</comment>
<feature type="region of interest" description="Disordered" evidence="1">
    <location>
        <begin position="1"/>
        <end position="33"/>
    </location>
</feature>
<feature type="transmembrane region" description="Helical" evidence="2">
    <location>
        <begin position="82"/>
        <end position="100"/>
    </location>
</feature>
<evidence type="ECO:0000256" key="2">
    <source>
        <dbReference type="SAM" id="Phobius"/>
    </source>
</evidence>
<accession>A0A1E5PL90</accession>
<dbReference type="OrthoDB" id="4288664at2"/>
<keyword evidence="2" id="KW-0812">Transmembrane</keyword>
<evidence type="ECO:0000313" key="3">
    <source>
        <dbReference type="EMBL" id="OEJ30300.1"/>
    </source>
</evidence>
<name>A0A1E5PL90_9ACTN</name>
<feature type="transmembrane region" description="Helical" evidence="2">
    <location>
        <begin position="38"/>
        <end position="70"/>
    </location>
</feature>
<dbReference type="STRING" id="36818.BGK67_02070"/>
<proteinExistence type="predicted"/>
<protein>
    <submittedName>
        <fullName evidence="3">DUF4190 domain-containing protein</fullName>
    </submittedName>
</protein>
<dbReference type="Proteomes" id="UP000095705">
    <property type="component" value="Unassembled WGS sequence"/>
</dbReference>
<evidence type="ECO:0000256" key="1">
    <source>
        <dbReference type="SAM" id="MobiDB-lite"/>
    </source>
</evidence>
<evidence type="ECO:0000313" key="4">
    <source>
        <dbReference type="Proteomes" id="UP000095705"/>
    </source>
</evidence>
<sequence length="109" mass="11251">MTPRTASRTPARTPAQIPARTGASGVARPPARSHDADAMAVTAFVLGLVGLLVMNLFLGPTAVVLGALALRRHTTRPGRARLGIALGLADLVVLACLVTADGTWSWSLT</sequence>